<dbReference type="RefSeq" id="WP_208133217.1">
    <property type="nucleotide sequence ID" value="NZ_BAABGQ010000008.1"/>
</dbReference>
<keyword evidence="1" id="KW-0472">Membrane</keyword>
<reference evidence="4" key="1">
    <citation type="journal article" date="2019" name="Int. J. Syst. Evol. Microbiol.">
        <title>The Global Catalogue of Microorganisms (GCM) 10K type strain sequencing project: providing services to taxonomists for standard genome sequencing and annotation.</title>
        <authorList>
            <consortium name="The Broad Institute Genomics Platform"/>
            <consortium name="The Broad Institute Genome Sequencing Center for Infectious Disease"/>
            <person name="Wu L."/>
            <person name="Ma J."/>
        </authorList>
    </citation>
    <scope>NUCLEOTIDE SEQUENCE [LARGE SCALE GENOMIC DNA]</scope>
    <source>
        <strain evidence="4">JCM 17841</strain>
    </source>
</reference>
<evidence type="ECO:0000313" key="3">
    <source>
        <dbReference type="EMBL" id="GAA4504159.1"/>
    </source>
</evidence>
<keyword evidence="4" id="KW-1185">Reference proteome</keyword>
<feature type="transmembrane region" description="Helical" evidence="1">
    <location>
        <begin position="272"/>
        <end position="296"/>
    </location>
</feature>
<comment type="caution">
    <text evidence="3">The sequence shown here is derived from an EMBL/GenBank/DDBJ whole genome shotgun (WGS) entry which is preliminary data.</text>
</comment>
<feature type="transmembrane region" description="Helical" evidence="1">
    <location>
        <begin position="209"/>
        <end position="229"/>
    </location>
</feature>
<organism evidence="3 4">
    <name type="scientific">Hymenobacter ginsengisoli</name>
    <dbReference type="NCBI Taxonomy" id="1051626"/>
    <lineage>
        <taxon>Bacteria</taxon>
        <taxon>Pseudomonadati</taxon>
        <taxon>Bacteroidota</taxon>
        <taxon>Cytophagia</taxon>
        <taxon>Cytophagales</taxon>
        <taxon>Hymenobacteraceae</taxon>
        <taxon>Hymenobacter</taxon>
    </lineage>
</organism>
<sequence length="390" mass="44238">MPSSTLARPITTAYYPALTGIRALGAFLVFFVHFRPLGTPELADRIATAFYITLSMFFVLSGFAIAHRYQQSVRFTKSWWWAYFWQRAARIYPTYLLLNTAALARVYWPIPAGKLVNSLILIFLSETMLRGFSNTLKYVGVPPGWSLTPEECFYVSLPFLLLLWQRRGILGAVGFALAMLSIGLLLTAVCQGRPALHGFFGTYHHLFNFTFFGRVFEFVLGVGLARWWGGRPSGEASGWPWRTLSGALAVALTVAILAYIDSPQTPYDGNLYPSTIILNIVVFPISMTLLLAGLLAERTWFRTWLATPFMDEAGKRSYSFYLLHVGLFSVWWHDTFGWGRHIFLQLLATALLAELCYRFFERPVHRWLLARTVGRSSTTTQPLTQRPGRV</sequence>
<evidence type="ECO:0000259" key="2">
    <source>
        <dbReference type="Pfam" id="PF01757"/>
    </source>
</evidence>
<feature type="transmembrane region" description="Helical" evidence="1">
    <location>
        <begin position="241"/>
        <end position="260"/>
    </location>
</feature>
<dbReference type="InterPro" id="IPR002656">
    <property type="entry name" value="Acyl_transf_3_dom"/>
</dbReference>
<name>A0ABP8QLI8_9BACT</name>
<evidence type="ECO:0000313" key="4">
    <source>
        <dbReference type="Proteomes" id="UP001501243"/>
    </source>
</evidence>
<protein>
    <submittedName>
        <fullName evidence="3">Acyltransferase</fullName>
    </submittedName>
</protein>
<feature type="transmembrane region" description="Helical" evidence="1">
    <location>
        <begin position="317"/>
        <end position="336"/>
    </location>
</feature>
<keyword evidence="3" id="KW-0012">Acyltransferase</keyword>
<gene>
    <name evidence="3" type="ORF">GCM10023172_30000</name>
</gene>
<keyword evidence="3" id="KW-0808">Transferase</keyword>
<accession>A0ABP8QLI8</accession>
<proteinExistence type="predicted"/>
<dbReference type="PANTHER" id="PTHR23028:SF53">
    <property type="entry name" value="ACYL_TRANSF_3 DOMAIN-CONTAINING PROTEIN"/>
    <property type="match status" value="1"/>
</dbReference>
<feature type="transmembrane region" description="Helical" evidence="1">
    <location>
        <begin position="169"/>
        <end position="189"/>
    </location>
</feature>
<evidence type="ECO:0000256" key="1">
    <source>
        <dbReference type="SAM" id="Phobius"/>
    </source>
</evidence>
<dbReference type="InterPro" id="IPR050879">
    <property type="entry name" value="Acyltransferase_3"/>
</dbReference>
<dbReference type="PANTHER" id="PTHR23028">
    <property type="entry name" value="ACETYLTRANSFERASE"/>
    <property type="match status" value="1"/>
</dbReference>
<dbReference type="Proteomes" id="UP001501243">
    <property type="component" value="Unassembled WGS sequence"/>
</dbReference>
<feature type="domain" description="Acyltransferase 3" evidence="2">
    <location>
        <begin position="17"/>
        <end position="348"/>
    </location>
</feature>
<feature type="transmembrane region" description="Helical" evidence="1">
    <location>
        <begin position="342"/>
        <end position="360"/>
    </location>
</feature>
<dbReference type="GO" id="GO:0016746">
    <property type="term" value="F:acyltransferase activity"/>
    <property type="evidence" value="ECO:0007669"/>
    <property type="project" value="UniProtKB-KW"/>
</dbReference>
<dbReference type="EMBL" id="BAABGQ010000008">
    <property type="protein sequence ID" value="GAA4504159.1"/>
    <property type="molecule type" value="Genomic_DNA"/>
</dbReference>
<dbReference type="Pfam" id="PF01757">
    <property type="entry name" value="Acyl_transf_3"/>
    <property type="match status" value="1"/>
</dbReference>
<keyword evidence="1" id="KW-0812">Transmembrane</keyword>
<keyword evidence="1" id="KW-1133">Transmembrane helix</keyword>
<feature type="transmembrane region" description="Helical" evidence="1">
    <location>
        <begin position="12"/>
        <end position="34"/>
    </location>
</feature>
<feature type="transmembrane region" description="Helical" evidence="1">
    <location>
        <begin position="46"/>
        <end position="69"/>
    </location>
</feature>